<evidence type="ECO:0000256" key="1">
    <source>
        <dbReference type="SAM" id="Phobius"/>
    </source>
</evidence>
<reference evidence="2 3" key="1">
    <citation type="submission" date="2024-02" db="EMBL/GenBank/DDBJ databases">
        <title>Complete genome sequence of Pelagibacterium nitratireducens ZH15.</title>
        <authorList>
            <person name="Zhao L.H."/>
        </authorList>
    </citation>
    <scope>NUCLEOTIDE SEQUENCE [LARGE SCALE GENOMIC DNA]</scope>
    <source>
        <strain evidence="2 3">ZH15</strain>
    </source>
</reference>
<protein>
    <submittedName>
        <fullName evidence="2">Uncharacterized protein</fullName>
    </submittedName>
</protein>
<dbReference type="RefSeq" id="WP_338607759.1">
    <property type="nucleotide sequence ID" value="NZ_CP146275.1"/>
</dbReference>
<name>A0ABZ2I3A3_9HYPH</name>
<evidence type="ECO:0000313" key="3">
    <source>
        <dbReference type="Proteomes" id="UP001369958"/>
    </source>
</evidence>
<accession>A0ABZ2I3A3</accession>
<keyword evidence="3" id="KW-1185">Reference proteome</keyword>
<organism evidence="2 3">
    <name type="scientific">Pelagibacterium nitratireducens</name>
    <dbReference type="NCBI Taxonomy" id="1046114"/>
    <lineage>
        <taxon>Bacteria</taxon>
        <taxon>Pseudomonadati</taxon>
        <taxon>Pseudomonadota</taxon>
        <taxon>Alphaproteobacteria</taxon>
        <taxon>Hyphomicrobiales</taxon>
        <taxon>Devosiaceae</taxon>
        <taxon>Pelagibacterium</taxon>
    </lineage>
</organism>
<keyword evidence="1" id="KW-0472">Membrane</keyword>
<evidence type="ECO:0000313" key="2">
    <source>
        <dbReference type="EMBL" id="WWT32333.1"/>
    </source>
</evidence>
<dbReference type="EMBL" id="CP146275">
    <property type="protein sequence ID" value="WWT32333.1"/>
    <property type="molecule type" value="Genomic_DNA"/>
</dbReference>
<keyword evidence="1" id="KW-0812">Transmembrane</keyword>
<feature type="transmembrane region" description="Helical" evidence="1">
    <location>
        <begin position="12"/>
        <end position="33"/>
    </location>
</feature>
<keyword evidence="1" id="KW-1133">Transmembrane helix</keyword>
<sequence>MLSWPSLPTDNLYKFQAIAGLVLVVVSSIFMYLRVSENALEVARISAVISSYETLLERDAEEIRAFREQLESREAENDFDSVDFEGLQLRLSQFEELERQHRESAARISEDSALSRARVDNTAMVRGPLFAMAIAGFVFMLHGFWLWYARVQVHQDKLLRLQVEKIASDLSKLDE</sequence>
<gene>
    <name evidence="2" type="ORF">V6617_15185</name>
</gene>
<proteinExistence type="predicted"/>
<dbReference type="Proteomes" id="UP001369958">
    <property type="component" value="Chromosome"/>
</dbReference>
<feature type="transmembrane region" description="Helical" evidence="1">
    <location>
        <begin position="128"/>
        <end position="148"/>
    </location>
</feature>